<dbReference type="GO" id="GO:0005886">
    <property type="term" value="C:plasma membrane"/>
    <property type="evidence" value="ECO:0007669"/>
    <property type="project" value="TreeGrafter"/>
</dbReference>
<feature type="transmembrane region" description="Helical" evidence="2">
    <location>
        <begin position="883"/>
        <end position="902"/>
    </location>
</feature>
<feature type="transmembrane region" description="Helical" evidence="2">
    <location>
        <begin position="349"/>
        <end position="368"/>
    </location>
</feature>
<feature type="transmembrane region" description="Helical" evidence="2">
    <location>
        <begin position="478"/>
        <end position="505"/>
    </location>
</feature>
<keyword evidence="2" id="KW-0472">Membrane</keyword>
<dbReference type="Gene3D" id="3.30.70.1430">
    <property type="entry name" value="Multidrug efflux transporter AcrB pore domain"/>
    <property type="match status" value="2"/>
</dbReference>
<organism evidence="3">
    <name type="scientific">freshwater metagenome</name>
    <dbReference type="NCBI Taxonomy" id="449393"/>
    <lineage>
        <taxon>unclassified sequences</taxon>
        <taxon>metagenomes</taxon>
        <taxon>ecological metagenomes</taxon>
    </lineage>
</organism>
<dbReference type="PRINTS" id="PR00702">
    <property type="entry name" value="ACRIFLAVINRP"/>
</dbReference>
<dbReference type="PANTHER" id="PTHR32063:SF0">
    <property type="entry name" value="SWARMING MOTILITY PROTEIN SWRC"/>
    <property type="match status" value="1"/>
</dbReference>
<dbReference type="InterPro" id="IPR027463">
    <property type="entry name" value="AcrB_DN_DC_subdom"/>
</dbReference>
<name>A0A6J6CNH9_9ZZZZ</name>
<evidence type="ECO:0000256" key="2">
    <source>
        <dbReference type="SAM" id="Phobius"/>
    </source>
</evidence>
<gene>
    <name evidence="3" type="ORF">UFOPK1581_00307</name>
</gene>
<keyword evidence="2" id="KW-1133">Transmembrane helix</keyword>
<sequence length="1067" mass="112329">MFRLSTTSLANRSVVGLLTIILTVAGLISLGSLKQELLPSFEVPQASIVTTYPGASPEVVDAQVSSIIEDEARVLNNLVNVTSTSRANVSVVRVEFDFGVSTAQVEEELNRVVANVQDSLPADVAPRVISGSFDSVPIIVLSVASTTGDNEAIAEVLQDIAVPILSQVPGVQDITIAGAKKKQITLDLRTSVLAANGLTQASITDALRANGFILPAGSITDTEGELQIEIGTNVNSLEDFENLPLVASATSFSQLPAGLTGVTLSPRVLTIGEVADVTYDYEPVTSISRTNGLDSLGIQVTKTQEGNTVAISNGVESKIDELVEKLGGDVEITTVFDQGPFVEKQLENLSIEGSLGLTFAILIILLFLASIRSTLVTAISIPTSLLVTFIGLWVSGYSLNLFTLSALTIAVGRVVDDSIVVIENINRHLSYGEPKKRAIIDAVKEVAGAITSATITTVAVFLPVALVGGIVGELFRPFSFSFTIALLASLVVSLTIVPVLAYWFLKAPVSDEQSMKESAKTAATRMEKARKLEEEKEKRSWLQRGYIPVLTKTQAKPGLTLVAAGAILMFTFSLVPQLKTDFIGDFGGDTFVVRQELPAGSTFEQRDEASKIVEDLILEQEGVETVLATFGGRADGRVNFGGNTNATTIQVSVSKGADNVAIQAAVQAEFDSRDDIGEVTLPQGGGGGLGGSSTIDIKLSATSDDALFAAVEKVRAGMLEVEGISDVSSSLSEQQRTLKITVDRLAAARAGLTEIQVSGIVAATLRPGSIGDVNIENEATPIFIVQENSPATLEEIRDIRIPTRSGVISLDSISEIQEVQAPVAITSEKGDRVATVSLTPDSDDLGAVTRAVTEALDAVELPIGATANIGGVSADQAESFGQLGLALLAAVAIVYLVMVATFSSLVQPLILLISIPFAATGALGLLLITDTPLGVPALIGMLLLVGVVVTNAIVLIDLINQYRKQGKSIQQSIMDGSRQRLRPIVMTALATIFALSPLALGITGGGFISQPLAIVVIGGLVSSTVLTLVIVPVLYWLIEGRAERKALKGKTKRKPKAKARKRLALKR</sequence>
<feature type="transmembrane region" description="Helical" evidence="2">
    <location>
        <begin position="909"/>
        <end position="929"/>
    </location>
</feature>
<dbReference type="InterPro" id="IPR001036">
    <property type="entry name" value="Acrflvin-R"/>
</dbReference>
<feature type="transmembrane region" description="Helical" evidence="2">
    <location>
        <begin position="981"/>
        <end position="1000"/>
    </location>
</feature>
<dbReference type="Pfam" id="PF00873">
    <property type="entry name" value="ACR_tran"/>
    <property type="match status" value="1"/>
</dbReference>
<reference evidence="3" key="1">
    <citation type="submission" date="2020-05" db="EMBL/GenBank/DDBJ databases">
        <authorList>
            <person name="Chiriac C."/>
            <person name="Salcher M."/>
            <person name="Ghai R."/>
            <person name="Kavagutti S V."/>
        </authorList>
    </citation>
    <scope>NUCLEOTIDE SEQUENCE</scope>
</reference>
<feature type="transmembrane region" description="Helical" evidence="2">
    <location>
        <begin position="935"/>
        <end position="960"/>
    </location>
</feature>
<keyword evidence="2" id="KW-0812">Transmembrane</keyword>
<feature type="transmembrane region" description="Helical" evidence="2">
    <location>
        <begin position="1012"/>
        <end position="1038"/>
    </location>
</feature>
<dbReference type="PANTHER" id="PTHR32063">
    <property type="match status" value="1"/>
</dbReference>
<feature type="transmembrane region" description="Helical" evidence="2">
    <location>
        <begin position="12"/>
        <end position="33"/>
    </location>
</feature>
<proteinExistence type="predicted"/>
<dbReference type="SUPFAM" id="SSF82714">
    <property type="entry name" value="Multidrug efflux transporter AcrB TolC docking domain, DN and DC subdomains"/>
    <property type="match status" value="2"/>
</dbReference>
<dbReference type="SUPFAM" id="SSF82693">
    <property type="entry name" value="Multidrug efflux transporter AcrB pore domain, PN1, PN2, PC1 and PC2 subdomains"/>
    <property type="match status" value="2"/>
</dbReference>
<dbReference type="GO" id="GO:0042910">
    <property type="term" value="F:xenobiotic transmembrane transporter activity"/>
    <property type="evidence" value="ECO:0007669"/>
    <property type="project" value="TreeGrafter"/>
</dbReference>
<feature type="region of interest" description="Disordered" evidence="1">
    <location>
        <begin position="1048"/>
        <end position="1067"/>
    </location>
</feature>
<evidence type="ECO:0000256" key="1">
    <source>
        <dbReference type="SAM" id="MobiDB-lite"/>
    </source>
</evidence>
<evidence type="ECO:0000313" key="3">
    <source>
        <dbReference type="EMBL" id="CAB4553081.1"/>
    </source>
</evidence>
<dbReference type="Gene3D" id="1.20.1640.10">
    <property type="entry name" value="Multidrug efflux transporter AcrB transmembrane domain"/>
    <property type="match status" value="2"/>
</dbReference>
<dbReference type="Gene3D" id="3.30.70.1440">
    <property type="entry name" value="Multidrug efflux transporter AcrB pore domain"/>
    <property type="match status" value="1"/>
</dbReference>
<dbReference type="EMBL" id="CAEZTB010000034">
    <property type="protein sequence ID" value="CAB4553081.1"/>
    <property type="molecule type" value="Genomic_DNA"/>
</dbReference>
<dbReference type="Gene3D" id="3.30.2090.10">
    <property type="entry name" value="Multidrug efflux transporter AcrB TolC docking domain, DN and DC subdomains"/>
    <property type="match status" value="2"/>
</dbReference>
<dbReference type="SUPFAM" id="SSF82866">
    <property type="entry name" value="Multidrug efflux transporter AcrB transmembrane domain"/>
    <property type="match status" value="2"/>
</dbReference>
<feature type="transmembrane region" description="Helical" evidence="2">
    <location>
        <begin position="446"/>
        <end position="472"/>
    </location>
</feature>
<protein>
    <submittedName>
        <fullName evidence="3">Unannotated protein</fullName>
    </submittedName>
</protein>
<dbReference type="AlphaFoldDB" id="A0A6J6CNH9"/>
<dbReference type="Gene3D" id="3.30.70.1320">
    <property type="entry name" value="Multidrug efflux transporter AcrB pore domain like"/>
    <property type="match status" value="1"/>
</dbReference>
<accession>A0A6J6CNH9</accession>